<proteinExistence type="predicted"/>
<dbReference type="EMBL" id="JAGFNS010000018">
    <property type="protein sequence ID" value="MBO3741062.1"/>
    <property type="molecule type" value="Genomic_DNA"/>
</dbReference>
<gene>
    <name evidence="2" type="ORF">J5X75_26470</name>
</gene>
<sequence>MFGQGAYRVRFDWGPAGADRIADGAACVVVVDVLSFTTALTVAAEHGISVLPYPWRDASAVSAAARHRAELAVGRMAARSAAGSETGSAVGSAVGSAAGSETGSAVGSAVGSAAGSETGSAAGSAAGSEAGSAASVSLSPPTIARAAAHRRIERLVLPSPNGSAISARMAATGATVVGVSLRNAAAAAAWVRRRAAGRPVAVVAAGERWPDDALRPAAEDLWGAGAFLDAFVAGPPEPDGVSFEAGAAIAAYRAVAVDLPAALAASVSGRELTAKGFEADVATAADAGASTVVPVLTDGWFRPHTLDPADG</sequence>
<evidence type="ECO:0000256" key="1">
    <source>
        <dbReference type="ARBA" id="ARBA00021948"/>
    </source>
</evidence>
<accession>A0ABS3URY2</accession>
<dbReference type="Gene3D" id="3.90.1560.10">
    <property type="entry name" value="ComB-like"/>
    <property type="match status" value="2"/>
</dbReference>
<reference evidence="2 3" key="1">
    <citation type="submission" date="2021-03" db="EMBL/GenBank/DDBJ databases">
        <title>Actinoplanes flavus sp. nov., a novel actinomycete isolated from Coconut Palm rhizosphere soil.</title>
        <authorList>
            <person name="Luo X."/>
        </authorList>
    </citation>
    <scope>NUCLEOTIDE SEQUENCE [LARGE SCALE GENOMIC DNA]</scope>
    <source>
        <strain evidence="2 3">NEAU-H7</strain>
    </source>
</reference>
<organism evidence="2 3">
    <name type="scientific">Actinoplanes flavus</name>
    <dbReference type="NCBI Taxonomy" id="2820290"/>
    <lineage>
        <taxon>Bacteria</taxon>
        <taxon>Bacillati</taxon>
        <taxon>Actinomycetota</taxon>
        <taxon>Actinomycetes</taxon>
        <taxon>Micromonosporales</taxon>
        <taxon>Micromonosporaceae</taxon>
        <taxon>Actinoplanes</taxon>
    </lineage>
</organism>
<dbReference type="Pfam" id="PF04029">
    <property type="entry name" value="2-ph_phosp"/>
    <property type="match status" value="1"/>
</dbReference>
<dbReference type="Proteomes" id="UP000679690">
    <property type="component" value="Unassembled WGS sequence"/>
</dbReference>
<name>A0ABS3URY2_9ACTN</name>
<evidence type="ECO:0000313" key="2">
    <source>
        <dbReference type="EMBL" id="MBO3741062.1"/>
    </source>
</evidence>
<comment type="caution">
    <text evidence="2">The sequence shown here is derived from an EMBL/GenBank/DDBJ whole genome shotgun (WGS) entry which is preliminary data.</text>
</comment>
<keyword evidence="3" id="KW-1185">Reference proteome</keyword>
<dbReference type="InterPro" id="IPR005238">
    <property type="entry name" value="ComB-like"/>
</dbReference>
<dbReference type="InterPro" id="IPR036702">
    <property type="entry name" value="ComB-like_sf"/>
</dbReference>
<evidence type="ECO:0000313" key="3">
    <source>
        <dbReference type="Proteomes" id="UP000679690"/>
    </source>
</evidence>
<protein>
    <recommendedName>
        <fullName evidence="1">Probable 2-phosphosulfolactate phosphatase</fullName>
    </recommendedName>
</protein>
<dbReference type="SUPFAM" id="SSF142823">
    <property type="entry name" value="ComB-like"/>
    <property type="match status" value="2"/>
</dbReference>